<dbReference type="OrthoDB" id="6157510at2759"/>
<keyword evidence="2" id="KW-0812">Transmembrane</keyword>
<name>A0A2T7PLL0_POMCA</name>
<feature type="region of interest" description="Disordered" evidence="1">
    <location>
        <begin position="1"/>
        <end position="52"/>
    </location>
</feature>
<dbReference type="PANTHER" id="PTHR33444">
    <property type="entry name" value="SI:DKEY-19B23.12-RELATED"/>
    <property type="match status" value="1"/>
</dbReference>
<sequence length="233" mass="26081">MAELSPRHEESAGGSGKRETPVKMAEQPTVDPEKGTSAGTDKTRLVRQQASPPSYESLYGRVKSAKSESSGFVSFMKSAFLILVGTAGCTFLLAFFMAIPIAMIVIGAYYLHDCPAERYIPIYLVVGGCFAFLRMFISVGLRIRRACNPRESDEDREEIMNPLNSLLDCFQIAWQCWIYRTYGKFNGTDQTSENFCDPTLYYFAFWLTTSVYIFMALGFCCACCFGICAQIIM</sequence>
<dbReference type="PANTHER" id="PTHR33444:SF2">
    <property type="entry name" value="MARVEL DOMAIN-CONTAINING PROTEIN"/>
    <property type="match status" value="1"/>
</dbReference>
<dbReference type="AlphaFoldDB" id="A0A2T7PLL0"/>
<feature type="transmembrane region" description="Helical" evidence="2">
    <location>
        <begin position="80"/>
        <end position="110"/>
    </location>
</feature>
<dbReference type="STRING" id="400727.A0A2T7PLL0"/>
<evidence type="ECO:0000313" key="3">
    <source>
        <dbReference type="EMBL" id="PVD34316.1"/>
    </source>
</evidence>
<evidence type="ECO:0000313" key="4">
    <source>
        <dbReference type="Proteomes" id="UP000245119"/>
    </source>
</evidence>
<dbReference type="Proteomes" id="UP000245119">
    <property type="component" value="Linkage Group LG3"/>
</dbReference>
<keyword evidence="2" id="KW-1133">Transmembrane helix</keyword>
<feature type="compositionally biased region" description="Basic and acidic residues" evidence="1">
    <location>
        <begin position="1"/>
        <end position="21"/>
    </location>
</feature>
<feature type="transmembrane region" description="Helical" evidence="2">
    <location>
        <begin position="122"/>
        <end position="141"/>
    </location>
</feature>
<dbReference type="EMBL" id="PZQS01000003">
    <property type="protein sequence ID" value="PVD34316.1"/>
    <property type="molecule type" value="Genomic_DNA"/>
</dbReference>
<evidence type="ECO:0000256" key="2">
    <source>
        <dbReference type="SAM" id="Phobius"/>
    </source>
</evidence>
<dbReference type="InterPro" id="IPR040350">
    <property type="entry name" value="TMEM272"/>
</dbReference>
<gene>
    <name evidence="3" type="ORF">C0Q70_05587</name>
</gene>
<reference evidence="3 4" key="1">
    <citation type="submission" date="2018-04" db="EMBL/GenBank/DDBJ databases">
        <title>The genome of golden apple snail Pomacea canaliculata provides insight into stress tolerance and invasive adaptation.</title>
        <authorList>
            <person name="Liu C."/>
            <person name="Liu B."/>
            <person name="Ren Y."/>
            <person name="Zhang Y."/>
            <person name="Wang H."/>
            <person name="Li S."/>
            <person name="Jiang F."/>
            <person name="Yin L."/>
            <person name="Zhang G."/>
            <person name="Qian W."/>
            <person name="Fan W."/>
        </authorList>
    </citation>
    <scope>NUCLEOTIDE SEQUENCE [LARGE SCALE GENOMIC DNA]</scope>
    <source>
        <strain evidence="3">SZHN2017</strain>
        <tissue evidence="3">Muscle</tissue>
    </source>
</reference>
<comment type="caution">
    <text evidence="3">The sequence shown here is derived from an EMBL/GenBank/DDBJ whole genome shotgun (WGS) entry which is preliminary data.</text>
</comment>
<keyword evidence="4" id="KW-1185">Reference proteome</keyword>
<protein>
    <recommendedName>
        <fullName evidence="5">Transmembrane protein</fullName>
    </recommendedName>
</protein>
<evidence type="ECO:0000256" key="1">
    <source>
        <dbReference type="SAM" id="MobiDB-lite"/>
    </source>
</evidence>
<keyword evidence="2" id="KW-0472">Membrane</keyword>
<proteinExistence type="predicted"/>
<accession>A0A2T7PLL0</accession>
<evidence type="ECO:0008006" key="5">
    <source>
        <dbReference type="Google" id="ProtNLM"/>
    </source>
</evidence>
<organism evidence="3 4">
    <name type="scientific">Pomacea canaliculata</name>
    <name type="common">Golden apple snail</name>
    <dbReference type="NCBI Taxonomy" id="400727"/>
    <lineage>
        <taxon>Eukaryota</taxon>
        <taxon>Metazoa</taxon>
        <taxon>Spiralia</taxon>
        <taxon>Lophotrochozoa</taxon>
        <taxon>Mollusca</taxon>
        <taxon>Gastropoda</taxon>
        <taxon>Caenogastropoda</taxon>
        <taxon>Architaenioglossa</taxon>
        <taxon>Ampullarioidea</taxon>
        <taxon>Ampullariidae</taxon>
        <taxon>Pomacea</taxon>
    </lineage>
</organism>
<feature type="transmembrane region" description="Helical" evidence="2">
    <location>
        <begin position="200"/>
        <end position="228"/>
    </location>
</feature>